<evidence type="ECO:0000313" key="2">
    <source>
        <dbReference type="EMBL" id="KAL2817946.1"/>
    </source>
</evidence>
<accession>A0ABR4HRC4</accession>
<reference evidence="2 3" key="1">
    <citation type="submission" date="2024-07" db="EMBL/GenBank/DDBJ databases">
        <title>Section-level genome sequencing and comparative genomics of Aspergillus sections Usti and Cavernicolus.</title>
        <authorList>
            <consortium name="Lawrence Berkeley National Laboratory"/>
            <person name="Nybo J.L."/>
            <person name="Vesth T.C."/>
            <person name="Theobald S."/>
            <person name="Frisvad J.C."/>
            <person name="Larsen T.O."/>
            <person name="Kjaerboelling I."/>
            <person name="Rothschild-Mancinelli K."/>
            <person name="Lyhne E.K."/>
            <person name="Kogle M.E."/>
            <person name="Barry K."/>
            <person name="Clum A."/>
            <person name="Na H."/>
            <person name="Ledsgaard L."/>
            <person name="Lin J."/>
            <person name="Lipzen A."/>
            <person name="Kuo A."/>
            <person name="Riley R."/>
            <person name="Mondo S."/>
            <person name="LaButti K."/>
            <person name="Haridas S."/>
            <person name="Pangalinan J."/>
            <person name="Salamov A.A."/>
            <person name="Simmons B.A."/>
            <person name="Magnuson J.K."/>
            <person name="Chen J."/>
            <person name="Drula E."/>
            <person name="Henrissat B."/>
            <person name="Wiebenga A."/>
            <person name="Lubbers R.J."/>
            <person name="Gomes A.C."/>
            <person name="Makela M.R."/>
            <person name="Stajich J."/>
            <person name="Grigoriev I.V."/>
            <person name="Mortensen U.H."/>
            <person name="De vries R.P."/>
            <person name="Baker S.E."/>
            <person name="Andersen M.R."/>
        </authorList>
    </citation>
    <scope>NUCLEOTIDE SEQUENCE [LARGE SCALE GENOMIC DNA]</scope>
    <source>
        <strain evidence="2 3">CBS 600.67</strain>
    </source>
</reference>
<organism evidence="2 3">
    <name type="scientific">Aspergillus cavernicola</name>
    <dbReference type="NCBI Taxonomy" id="176166"/>
    <lineage>
        <taxon>Eukaryota</taxon>
        <taxon>Fungi</taxon>
        <taxon>Dikarya</taxon>
        <taxon>Ascomycota</taxon>
        <taxon>Pezizomycotina</taxon>
        <taxon>Eurotiomycetes</taxon>
        <taxon>Eurotiomycetidae</taxon>
        <taxon>Eurotiales</taxon>
        <taxon>Aspergillaceae</taxon>
        <taxon>Aspergillus</taxon>
        <taxon>Aspergillus subgen. Nidulantes</taxon>
    </lineage>
</organism>
<evidence type="ECO:0000256" key="1">
    <source>
        <dbReference type="SAM" id="MobiDB-lite"/>
    </source>
</evidence>
<proteinExistence type="predicted"/>
<evidence type="ECO:0008006" key="4">
    <source>
        <dbReference type="Google" id="ProtNLM"/>
    </source>
</evidence>
<sequence>MRLDYHAIMQSDIVQFAIGKDQKRFWIHTALSCSFPKGMFQSSILSKTDEVVFGRCCEFLYSGDYSVPLPISNPSGGNGEQSRNNKEPSRESIGRWDPMKLKENLFHPAKFPNTYVLLTERFDQAILYESSKVLNADPEVNYAEVFLSHAEVYRFSYRTDWVSLCALSLNRLVHLLANFTLFEERTGDIVRLLKFVFEESEYMENMRDILRDYAVWNVEILMQDADFQELLNRVPSLEKAIFHSMWK</sequence>
<feature type="compositionally biased region" description="Basic and acidic residues" evidence="1">
    <location>
        <begin position="83"/>
        <end position="93"/>
    </location>
</feature>
<dbReference type="EMBL" id="JBFXLS010000087">
    <property type="protein sequence ID" value="KAL2817946.1"/>
    <property type="molecule type" value="Genomic_DNA"/>
</dbReference>
<keyword evidence="3" id="KW-1185">Reference proteome</keyword>
<name>A0ABR4HRC4_9EURO</name>
<gene>
    <name evidence="2" type="ORF">BDW59DRAFT_152270</name>
</gene>
<feature type="region of interest" description="Disordered" evidence="1">
    <location>
        <begin position="72"/>
        <end position="93"/>
    </location>
</feature>
<evidence type="ECO:0000313" key="3">
    <source>
        <dbReference type="Proteomes" id="UP001610335"/>
    </source>
</evidence>
<comment type="caution">
    <text evidence="2">The sequence shown here is derived from an EMBL/GenBank/DDBJ whole genome shotgun (WGS) entry which is preliminary data.</text>
</comment>
<dbReference type="Proteomes" id="UP001610335">
    <property type="component" value="Unassembled WGS sequence"/>
</dbReference>
<protein>
    <recommendedName>
        <fullName evidence="4">BTB domain-containing protein</fullName>
    </recommendedName>
</protein>